<protein>
    <submittedName>
        <fullName evidence="1">Uncharacterized protein</fullName>
    </submittedName>
</protein>
<comment type="caution">
    <text evidence="1">The sequence shown here is derived from an EMBL/GenBank/DDBJ whole genome shotgun (WGS) entry which is preliminary data.</text>
</comment>
<gene>
    <name evidence="1" type="ORF">BACSTE_01134</name>
</gene>
<dbReference type="Proteomes" id="UP000004713">
    <property type="component" value="Unassembled WGS sequence"/>
</dbReference>
<reference evidence="1 2" key="1">
    <citation type="submission" date="2007-11" db="EMBL/GenBank/DDBJ databases">
        <title>Draft genome sequence of Bacteroides stercoris(ATCC 43183).</title>
        <authorList>
            <person name="Sudarsanam P."/>
            <person name="Ley R."/>
            <person name="Guruge J."/>
            <person name="Turnbaugh P.J."/>
            <person name="Mahowald M."/>
            <person name="Liep D."/>
            <person name="Gordon J."/>
        </authorList>
    </citation>
    <scope>NUCLEOTIDE SEQUENCE [LARGE SCALE GENOMIC DNA]</scope>
    <source>
        <strain evidence="1 2">ATCC 43183</strain>
    </source>
</reference>
<sequence length="46" mass="5519">MLPQEKKKPLAASRRTSRLTVCFFILDFVYKTTFHSGNFIDKYRTY</sequence>
<dbReference type="HOGENOM" id="CLU_3180380_0_0_10"/>
<proteinExistence type="predicted"/>
<name>B0NP17_BACSE</name>
<evidence type="ECO:0000313" key="2">
    <source>
        <dbReference type="Proteomes" id="UP000004713"/>
    </source>
</evidence>
<dbReference type="EMBL" id="ABFZ02000018">
    <property type="protein sequence ID" value="EDS15695.1"/>
    <property type="molecule type" value="Genomic_DNA"/>
</dbReference>
<organism evidence="1 2">
    <name type="scientific">Bacteroides stercoris ATCC 43183</name>
    <dbReference type="NCBI Taxonomy" id="449673"/>
    <lineage>
        <taxon>Bacteria</taxon>
        <taxon>Pseudomonadati</taxon>
        <taxon>Bacteroidota</taxon>
        <taxon>Bacteroidia</taxon>
        <taxon>Bacteroidales</taxon>
        <taxon>Bacteroidaceae</taxon>
        <taxon>Bacteroides</taxon>
    </lineage>
</organism>
<evidence type="ECO:0000313" key="1">
    <source>
        <dbReference type="EMBL" id="EDS15695.1"/>
    </source>
</evidence>
<reference evidence="1 2" key="2">
    <citation type="submission" date="2007-11" db="EMBL/GenBank/DDBJ databases">
        <authorList>
            <person name="Fulton L."/>
            <person name="Clifton S."/>
            <person name="Fulton B."/>
            <person name="Xu J."/>
            <person name="Minx P."/>
            <person name="Pepin K.H."/>
            <person name="Johnson M."/>
            <person name="Thiruvilangam P."/>
            <person name="Bhonagiri V."/>
            <person name="Nash W.E."/>
            <person name="Mardis E.R."/>
            <person name="Wilson R.K."/>
        </authorList>
    </citation>
    <scope>NUCLEOTIDE SEQUENCE [LARGE SCALE GENOMIC DNA]</scope>
    <source>
        <strain evidence="1 2">ATCC 43183</strain>
    </source>
</reference>
<accession>B0NP17</accession>
<dbReference type="AlphaFoldDB" id="B0NP17"/>